<keyword evidence="2" id="KW-1185">Reference proteome</keyword>
<dbReference type="Gramene" id="C.cajan_12253.t">
    <property type="protein sequence ID" value="C.cajan_12253.t.cds1"/>
    <property type="gene ID" value="C.cajan_12253"/>
</dbReference>
<accession>A0A151TH30</accession>
<proteinExistence type="predicted"/>
<dbReference type="InterPro" id="IPR051320">
    <property type="entry name" value="Viral_Replic_Matur_Polypro"/>
</dbReference>
<dbReference type="Proteomes" id="UP000075243">
    <property type="component" value="Chromosome 6"/>
</dbReference>
<dbReference type="AlphaFoldDB" id="A0A151TH30"/>
<protein>
    <recommendedName>
        <fullName evidence="3">Retrotransposable element Tf2</fullName>
    </recommendedName>
</protein>
<reference evidence="1 2" key="1">
    <citation type="journal article" date="2012" name="Nat. Biotechnol.">
        <title>Draft genome sequence of pigeonpea (Cajanus cajan), an orphan legume crop of resource-poor farmers.</title>
        <authorList>
            <person name="Varshney R.K."/>
            <person name="Chen W."/>
            <person name="Li Y."/>
            <person name="Bharti A.K."/>
            <person name="Saxena R.K."/>
            <person name="Schlueter J.A."/>
            <person name="Donoghue M.T."/>
            <person name="Azam S."/>
            <person name="Fan G."/>
            <person name="Whaley A.M."/>
            <person name="Farmer A.D."/>
            <person name="Sheridan J."/>
            <person name="Iwata A."/>
            <person name="Tuteja R."/>
            <person name="Penmetsa R.V."/>
            <person name="Wu W."/>
            <person name="Upadhyaya H.D."/>
            <person name="Yang S.P."/>
            <person name="Shah T."/>
            <person name="Saxena K.B."/>
            <person name="Michael T."/>
            <person name="McCombie W.R."/>
            <person name="Yang B."/>
            <person name="Zhang G."/>
            <person name="Yang H."/>
            <person name="Wang J."/>
            <person name="Spillane C."/>
            <person name="Cook D.R."/>
            <person name="May G.D."/>
            <person name="Xu X."/>
            <person name="Jackson S.A."/>
        </authorList>
    </citation>
    <scope>NUCLEOTIDE SEQUENCE [LARGE SCALE GENOMIC DNA]</scope>
    <source>
        <strain evidence="2">cv. Asha</strain>
    </source>
</reference>
<organism evidence="1 2">
    <name type="scientific">Cajanus cajan</name>
    <name type="common">Pigeon pea</name>
    <name type="synonym">Cajanus indicus</name>
    <dbReference type="NCBI Taxonomy" id="3821"/>
    <lineage>
        <taxon>Eukaryota</taxon>
        <taxon>Viridiplantae</taxon>
        <taxon>Streptophyta</taxon>
        <taxon>Embryophyta</taxon>
        <taxon>Tracheophyta</taxon>
        <taxon>Spermatophyta</taxon>
        <taxon>Magnoliopsida</taxon>
        <taxon>eudicotyledons</taxon>
        <taxon>Gunneridae</taxon>
        <taxon>Pentapetalae</taxon>
        <taxon>rosids</taxon>
        <taxon>fabids</taxon>
        <taxon>Fabales</taxon>
        <taxon>Fabaceae</taxon>
        <taxon>Papilionoideae</taxon>
        <taxon>50 kb inversion clade</taxon>
        <taxon>NPAAA clade</taxon>
        <taxon>indigoferoid/millettioid clade</taxon>
        <taxon>Phaseoleae</taxon>
        <taxon>Cajanus</taxon>
    </lineage>
</organism>
<name>A0A151TH30_CAJCA</name>
<gene>
    <name evidence="1" type="ORF">KK1_012627</name>
</gene>
<evidence type="ECO:0008006" key="3">
    <source>
        <dbReference type="Google" id="ProtNLM"/>
    </source>
</evidence>
<dbReference type="SUPFAM" id="SSF56672">
    <property type="entry name" value="DNA/RNA polymerases"/>
    <property type="match status" value="1"/>
</dbReference>
<dbReference type="Gene3D" id="3.30.70.270">
    <property type="match status" value="1"/>
</dbReference>
<evidence type="ECO:0000313" key="2">
    <source>
        <dbReference type="Proteomes" id="UP000075243"/>
    </source>
</evidence>
<sequence length="77" mass="8777">MLSARCIEANPDKCRVVVEMRSPQNVKEVQWLAGRLTALSRFLPCLTEIAKPILSLMRKANKFTWPEECEAAFQALK</sequence>
<dbReference type="PANTHER" id="PTHR33064:SF37">
    <property type="entry name" value="RIBONUCLEASE H"/>
    <property type="match status" value="1"/>
</dbReference>
<dbReference type="InterPro" id="IPR043128">
    <property type="entry name" value="Rev_trsase/Diguanyl_cyclase"/>
</dbReference>
<dbReference type="EMBL" id="CM003608">
    <property type="protein sequence ID" value="KYP66338.1"/>
    <property type="molecule type" value="Genomic_DNA"/>
</dbReference>
<evidence type="ECO:0000313" key="1">
    <source>
        <dbReference type="EMBL" id="KYP66338.1"/>
    </source>
</evidence>
<dbReference type="PANTHER" id="PTHR33064">
    <property type="entry name" value="POL PROTEIN"/>
    <property type="match status" value="1"/>
</dbReference>
<dbReference type="InterPro" id="IPR043502">
    <property type="entry name" value="DNA/RNA_pol_sf"/>
</dbReference>